<name>X0RFL8_9ZZZZ</name>
<evidence type="ECO:0000313" key="1">
    <source>
        <dbReference type="EMBL" id="GAF67553.1"/>
    </source>
</evidence>
<accession>X0RFL8</accession>
<dbReference type="AlphaFoldDB" id="X0RFL8"/>
<dbReference type="EMBL" id="BARS01007587">
    <property type="protein sequence ID" value="GAF67553.1"/>
    <property type="molecule type" value="Genomic_DNA"/>
</dbReference>
<feature type="non-terminal residue" evidence="1">
    <location>
        <position position="42"/>
    </location>
</feature>
<comment type="caution">
    <text evidence="1">The sequence shown here is derived from an EMBL/GenBank/DDBJ whole genome shotgun (WGS) entry which is preliminary data.</text>
</comment>
<organism evidence="1">
    <name type="scientific">marine sediment metagenome</name>
    <dbReference type="NCBI Taxonomy" id="412755"/>
    <lineage>
        <taxon>unclassified sequences</taxon>
        <taxon>metagenomes</taxon>
        <taxon>ecological metagenomes</taxon>
    </lineage>
</organism>
<proteinExistence type="predicted"/>
<gene>
    <name evidence="1" type="ORF">S01H1_14566</name>
</gene>
<reference evidence="1" key="1">
    <citation type="journal article" date="2014" name="Front. Microbiol.">
        <title>High frequency of phylogenetically diverse reductive dehalogenase-homologous genes in deep subseafloor sedimentary metagenomes.</title>
        <authorList>
            <person name="Kawai M."/>
            <person name="Futagami T."/>
            <person name="Toyoda A."/>
            <person name="Takaki Y."/>
            <person name="Nishi S."/>
            <person name="Hori S."/>
            <person name="Arai W."/>
            <person name="Tsubouchi T."/>
            <person name="Morono Y."/>
            <person name="Uchiyama I."/>
            <person name="Ito T."/>
            <person name="Fujiyama A."/>
            <person name="Inagaki F."/>
            <person name="Takami H."/>
        </authorList>
    </citation>
    <scope>NUCLEOTIDE SEQUENCE</scope>
    <source>
        <strain evidence="1">Expedition CK06-06</strain>
    </source>
</reference>
<protein>
    <submittedName>
        <fullName evidence="1">Uncharacterized protein</fullName>
    </submittedName>
</protein>
<sequence>MMLPFARIGVLVVGWLAALATAALAHLLLGTPELPVLLASGG</sequence>